<accession>A0ABV5C115</accession>
<comment type="caution">
    <text evidence="1">The sequence shown here is derived from an EMBL/GenBank/DDBJ whole genome shotgun (WGS) entry which is preliminary data.</text>
</comment>
<dbReference type="RefSeq" id="WP_375520193.1">
    <property type="nucleotide sequence ID" value="NZ_JBHIRY010000009.1"/>
</dbReference>
<protein>
    <submittedName>
        <fullName evidence="1">Uncharacterized protein</fullName>
    </submittedName>
</protein>
<dbReference type="Proteomes" id="UP001580430">
    <property type="component" value="Unassembled WGS sequence"/>
</dbReference>
<proteinExistence type="predicted"/>
<organism evidence="1 2">
    <name type="scientific">Paenibacillus medicaginis</name>
    <dbReference type="NCBI Taxonomy" id="1470560"/>
    <lineage>
        <taxon>Bacteria</taxon>
        <taxon>Bacillati</taxon>
        <taxon>Bacillota</taxon>
        <taxon>Bacilli</taxon>
        <taxon>Bacillales</taxon>
        <taxon>Paenibacillaceae</taxon>
        <taxon>Paenibacillus</taxon>
    </lineage>
</organism>
<dbReference type="EMBL" id="JBHIRY010000009">
    <property type="protein sequence ID" value="MFB5761045.1"/>
    <property type="molecule type" value="Genomic_DNA"/>
</dbReference>
<name>A0ABV5C115_9BACL</name>
<keyword evidence="2" id="KW-1185">Reference proteome</keyword>
<sequence length="115" mass="12331">MTQVKGMTDQQLNIAIEVLLGAKVDRVRPGNVLMGNYSYTARNYSGDPAASLEVQAAACKVNPKGYIRNLGTVQNWAAGIIISATEAARLVTATPRQRAEAAYMTLSQVKESSQS</sequence>
<reference evidence="1 2" key="1">
    <citation type="submission" date="2024-09" db="EMBL/GenBank/DDBJ databases">
        <title>Paenibacillus zeirhizospherea sp. nov., isolated from surface of the maize (Zea mays) roots in a horticulture field, Hungary.</title>
        <authorList>
            <person name="Marton D."/>
            <person name="Farkas M."/>
            <person name="Bedics A."/>
            <person name="Toth E."/>
            <person name="Tancsics A."/>
            <person name="Boka K."/>
            <person name="Marati G."/>
            <person name="Kriszt B."/>
            <person name="Cserhati M."/>
        </authorList>
    </citation>
    <scope>NUCLEOTIDE SEQUENCE [LARGE SCALE GENOMIC DNA]</scope>
    <source>
        <strain evidence="1 2">JCM 18446</strain>
    </source>
</reference>
<evidence type="ECO:0000313" key="1">
    <source>
        <dbReference type="EMBL" id="MFB5761045.1"/>
    </source>
</evidence>
<gene>
    <name evidence="1" type="ORF">ACE5LO_11645</name>
</gene>
<evidence type="ECO:0000313" key="2">
    <source>
        <dbReference type="Proteomes" id="UP001580430"/>
    </source>
</evidence>